<protein>
    <submittedName>
        <fullName evidence="9">Calpain catalytic domain-containing protein</fullName>
    </submittedName>
</protein>
<evidence type="ECO:0000256" key="3">
    <source>
        <dbReference type="ARBA" id="ARBA00022801"/>
    </source>
</evidence>
<feature type="active site" evidence="5 6">
    <location>
        <position position="326"/>
    </location>
</feature>
<dbReference type="PANTHER" id="PTHR10183">
    <property type="entry name" value="CALPAIN"/>
    <property type="match status" value="1"/>
</dbReference>
<dbReference type="FunFam" id="2.60.120.380:FF:000002">
    <property type="entry name" value="calpain-3 isoform X1"/>
    <property type="match status" value="1"/>
</dbReference>
<dbReference type="Proteomes" id="UP000038040">
    <property type="component" value="Unplaced"/>
</dbReference>
<name>A0A0N4UGY0_DRAME</name>
<dbReference type="Pfam" id="PF00648">
    <property type="entry name" value="Peptidase_C2"/>
    <property type="match status" value="1"/>
</dbReference>
<dbReference type="SMART" id="SM00230">
    <property type="entry name" value="CysPc"/>
    <property type="match status" value="1"/>
</dbReference>
<dbReference type="WBParaSite" id="DME_0000677101-mRNA-1">
    <property type="protein sequence ID" value="DME_0000677101-mRNA-1"/>
    <property type="gene ID" value="DME_0000677101"/>
</dbReference>
<evidence type="ECO:0000313" key="8">
    <source>
        <dbReference type="Proteomes" id="UP000038040"/>
    </source>
</evidence>
<dbReference type="SUPFAM" id="SSF49758">
    <property type="entry name" value="Calpain large subunit, middle domain (domain III)"/>
    <property type="match status" value="1"/>
</dbReference>
<evidence type="ECO:0000256" key="5">
    <source>
        <dbReference type="PIRSR" id="PIRSR622684-1"/>
    </source>
</evidence>
<dbReference type="GO" id="GO:0004198">
    <property type="term" value="F:calcium-dependent cysteine-type endopeptidase activity"/>
    <property type="evidence" value="ECO:0007669"/>
    <property type="project" value="InterPro"/>
</dbReference>
<dbReference type="InterPro" id="IPR022682">
    <property type="entry name" value="Calpain_domain_III"/>
</dbReference>
<accession>A0A0N4UGY0</accession>
<reference evidence="9" key="1">
    <citation type="submission" date="2017-02" db="UniProtKB">
        <authorList>
            <consortium name="WormBaseParasite"/>
        </authorList>
    </citation>
    <scope>IDENTIFICATION</scope>
</reference>
<feature type="active site" evidence="5 6">
    <location>
        <position position="170"/>
    </location>
</feature>
<keyword evidence="3 6" id="KW-0378">Hydrolase</keyword>
<dbReference type="PRINTS" id="PR00704">
    <property type="entry name" value="CALPAIN"/>
</dbReference>
<dbReference type="SUPFAM" id="SSF54001">
    <property type="entry name" value="Cysteine proteinases"/>
    <property type="match status" value="1"/>
</dbReference>
<dbReference type="Pfam" id="PF01067">
    <property type="entry name" value="Calpain_III"/>
    <property type="match status" value="1"/>
</dbReference>
<dbReference type="InterPro" id="IPR022684">
    <property type="entry name" value="Calpain_cysteine_protease"/>
</dbReference>
<sequence>LIGKAAHKFLGIDPQTGRIIGAVAGNVIFSLGGKDNKLSDIGKIILDNIISGNFKRKVRFLLIIHFAFLDHTLIVQPFVPHDPEPVPRPTPHPRPSDAALDFYDERDRCLKSNTLFEDPEFPANDSSLFYSRRIDRYIEWKRPGELVRDPQLITEGQSRFDVIQGELGDCWLMAGAASITLRDELFYRVVPPDQSFTDNYAGIFHFQFWHYGEWVDVVIDDRLPTSDGKLLYMHSRELNEFWSPLLEKAYAKLHGNYEALKGGTTSEALEDMTGGLTEFVDLKQPPKNLLQMMFRGFEMSSLFGCSIEASPLEFEARTREGLVKGHAYSITGMRMVETQQGTIPLLRIRNPWGNAQEWNGDWSDNSALWDYVSSEQKRDMNLVLAHDGEFWMSFQDFMKHFDKMEICNLGPDVMDEVTEMTGVSMSQAGYKTWNARTHLGVWSGQSAGGCRNYLNSFAYNPQYCMTLSSADPNDADGLCTVIIAVLQKYRRELKPKGIENLAIGFAVYEVDDYRGRLGRSYFATNKSIARSAAFINLREVTGRFRLPPGIYVIVPSTFEPGEEGEFMLRIFSNVVVDSE</sequence>
<dbReference type="InterPro" id="IPR038765">
    <property type="entry name" value="Papain-like_cys_pep_sf"/>
</dbReference>
<evidence type="ECO:0000313" key="9">
    <source>
        <dbReference type="WBParaSite" id="DME_0000677101-mRNA-1"/>
    </source>
</evidence>
<evidence type="ECO:0000256" key="4">
    <source>
        <dbReference type="ARBA" id="ARBA00022807"/>
    </source>
</evidence>
<dbReference type="InterPro" id="IPR001300">
    <property type="entry name" value="Peptidase_C2_calpain_cat"/>
</dbReference>
<dbReference type="AlphaFoldDB" id="A0A0N4UGY0"/>
<dbReference type="GO" id="GO:0006508">
    <property type="term" value="P:proteolysis"/>
    <property type="evidence" value="ECO:0007669"/>
    <property type="project" value="UniProtKB-KW"/>
</dbReference>
<dbReference type="InterPro" id="IPR000169">
    <property type="entry name" value="Pept_cys_AS"/>
</dbReference>
<dbReference type="Gene3D" id="2.60.120.380">
    <property type="match status" value="1"/>
</dbReference>
<dbReference type="InterPro" id="IPR022683">
    <property type="entry name" value="Calpain_III"/>
</dbReference>
<evidence type="ECO:0000259" key="7">
    <source>
        <dbReference type="PROSITE" id="PS50203"/>
    </source>
</evidence>
<comment type="similarity">
    <text evidence="1">Belongs to the peptidase C2 family.</text>
</comment>
<feature type="domain" description="Calpain catalytic" evidence="7">
    <location>
        <begin position="115"/>
        <end position="410"/>
    </location>
</feature>
<organism evidence="8 9">
    <name type="scientific">Dracunculus medinensis</name>
    <name type="common">Guinea worm</name>
    <dbReference type="NCBI Taxonomy" id="318479"/>
    <lineage>
        <taxon>Eukaryota</taxon>
        <taxon>Metazoa</taxon>
        <taxon>Ecdysozoa</taxon>
        <taxon>Nematoda</taxon>
        <taxon>Chromadorea</taxon>
        <taxon>Rhabditida</taxon>
        <taxon>Spirurina</taxon>
        <taxon>Dracunculoidea</taxon>
        <taxon>Dracunculidae</taxon>
        <taxon>Dracunculus</taxon>
    </lineage>
</organism>
<dbReference type="PANTHER" id="PTHR10183:SF419">
    <property type="entry name" value="CALPAIN CLP-1"/>
    <property type="match status" value="1"/>
</dbReference>
<dbReference type="CDD" id="cd00044">
    <property type="entry name" value="CysPc"/>
    <property type="match status" value="1"/>
</dbReference>
<evidence type="ECO:0000256" key="2">
    <source>
        <dbReference type="ARBA" id="ARBA00022670"/>
    </source>
</evidence>
<dbReference type="FunFam" id="3.90.70.10:FF:000001">
    <property type="entry name" value="Calpain-1 catalytic subunit"/>
    <property type="match status" value="1"/>
</dbReference>
<dbReference type="CDD" id="cd00214">
    <property type="entry name" value="Calpain_III"/>
    <property type="match status" value="1"/>
</dbReference>
<evidence type="ECO:0000256" key="1">
    <source>
        <dbReference type="ARBA" id="ARBA00007623"/>
    </source>
</evidence>
<dbReference type="InterPro" id="IPR033883">
    <property type="entry name" value="C2_III"/>
</dbReference>
<proteinExistence type="inferred from homology"/>
<dbReference type="PROSITE" id="PS00139">
    <property type="entry name" value="THIOL_PROTEASE_CYS"/>
    <property type="match status" value="1"/>
</dbReference>
<keyword evidence="4 6" id="KW-0788">Thiol protease</keyword>
<dbReference type="Gene3D" id="3.90.70.10">
    <property type="entry name" value="Cysteine proteinases"/>
    <property type="match status" value="1"/>
</dbReference>
<dbReference type="SMART" id="SM00720">
    <property type="entry name" value="calpain_III"/>
    <property type="match status" value="1"/>
</dbReference>
<evidence type="ECO:0000256" key="6">
    <source>
        <dbReference type="PROSITE-ProRule" id="PRU00239"/>
    </source>
</evidence>
<dbReference type="PROSITE" id="PS50203">
    <property type="entry name" value="CALPAIN_CAT"/>
    <property type="match status" value="1"/>
</dbReference>
<keyword evidence="2 6" id="KW-0645">Protease</keyword>
<dbReference type="GO" id="GO:0005737">
    <property type="term" value="C:cytoplasm"/>
    <property type="evidence" value="ECO:0007669"/>
    <property type="project" value="TreeGrafter"/>
</dbReference>
<dbReference type="InterPro" id="IPR036213">
    <property type="entry name" value="Calpain_III_sf"/>
</dbReference>
<feature type="active site" evidence="5 6">
    <location>
        <position position="350"/>
    </location>
</feature>